<dbReference type="RefSeq" id="XP_019095881.1">
    <property type="nucleotide sequence ID" value="XM_019240336.1"/>
</dbReference>
<keyword evidence="2 3" id="KW-0418">Kinase</keyword>
<dbReference type="GO" id="GO:0016301">
    <property type="term" value="F:kinase activity"/>
    <property type="evidence" value="ECO:0007669"/>
    <property type="project" value="UniProtKB-KW"/>
</dbReference>
<gene>
    <name evidence="2 3 4" type="primary">LOC109130611</name>
</gene>
<keyword evidence="1" id="KW-1185">Reference proteome</keyword>
<dbReference type="RefSeq" id="XP_019095880.1">
    <property type="nucleotide sequence ID" value="XM_019240335.1"/>
</dbReference>
<sequence>MARGLQDWVQDDLHDETYSQSSSHSGSYSNLNYIAVDEHSSQSPAMSRTHNLTRFCPEESSHLQSGQANVYAASSSTNRRLASDNRTLTRNRSFVDVQRQLLHRSPGEEARKKRLFKTVGDVETVGFQSPYAVSRKPPSSRR</sequence>
<proteinExistence type="predicted"/>
<organism evidence="1 4">
    <name type="scientific">Camelina sativa</name>
    <name type="common">False flax</name>
    <name type="synonym">Myagrum sativum</name>
    <dbReference type="NCBI Taxonomy" id="90675"/>
    <lineage>
        <taxon>Eukaryota</taxon>
        <taxon>Viridiplantae</taxon>
        <taxon>Streptophyta</taxon>
        <taxon>Embryophyta</taxon>
        <taxon>Tracheophyta</taxon>
        <taxon>Spermatophyta</taxon>
        <taxon>Magnoliopsida</taxon>
        <taxon>eudicotyledons</taxon>
        <taxon>Gunneridae</taxon>
        <taxon>Pentapetalae</taxon>
        <taxon>rosids</taxon>
        <taxon>malvids</taxon>
        <taxon>Brassicales</taxon>
        <taxon>Brassicaceae</taxon>
        <taxon>Camelineae</taxon>
        <taxon>Camelina</taxon>
    </lineage>
</organism>
<reference evidence="1" key="1">
    <citation type="journal article" date="1997" name="Nucleic Acids Res.">
        <title>tRNAscan-SE: a program for improved detection of transfer RNA genes in genomic sequence.</title>
        <authorList>
            <person name="Lowe T.M."/>
            <person name="Eddy S.R."/>
        </authorList>
    </citation>
    <scope>NUCLEOTIDE SEQUENCE [LARGE SCALE GENOMIC DNA]</scope>
    <source>
        <strain evidence="1">r\DH55</strain>
    </source>
</reference>
<keyword evidence="2 3" id="KW-0808">Transferase</keyword>
<dbReference type="RefSeq" id="XP_019095879.1">
    <property type="nucleotide sequence ID" value="XM_019240334.1"/>
</dbReference>
<evidence type="ECO:0000313" key="3">
    <source>
        <dbReference type="RefSeq" id="XP_019095880.1"/>
    </source>
</evidence>
<evidence type="ECO:0000313" key="2">
    <source>
        <dbReference type="RefSeq" id="XP_019095879.1"/>
    </source>
</evidence>
<evidence type="ECO:0000313" key="1">
    <source>
        <dbReference type="Proteomes" id="UP000694864"/>
    </source>
</evidence>
<evidence type="ECO:0000313" key="4">
    <source>
        <dbReference type="RefSeq" id="XP_019095881.1"/>
    </source>
</evidence>
<dbReference type="GeneID" id="109130611"/>
<dbReference type="Proteomes" id="UP000694864">
    <property type="component" value="Chromosome 18"/>
</dbReference>
<name>A0ABM1RA43_CAMSA</name>
<accession>A0ABM1RA43</accession>
<protein>
    <submittedName>
        <fullName evidence="2 3">Probable serine/threonine-protein kinase WNK4</fullName>
    </submittedName>
</protein>
<reference evidence="1" key="2">
    <citation type="journal article" date="2014" name="Nat. Commun.">
        <title>The emerging biofuel crop Camelina sativa retains a highly undifferentiated hexaploid genome structure.</title>
        <authorList>
            <person name="Kagale S."/>
            <person name="Koh C."/>
            <person name="Nixon J."/>
            <person name="Bollina V."/>
            <person name="Clarke W.E."/>
            <person name="Tuteja R."/>
            <person name="Spillane C."/>
            <person name="Robinson S.J."/>
            <person name="Links M.G."/>
            <person name="Clarke C."/>
            <person name="Higgins E.E."/>
            <person name="Huebert T."/>
            <person name="Sharpe A.G."/>
            <person name="Parkin I.A."/>
        </authorList>
    </citation>
    <scope>NUCLEOTIDE SEQUENCE [LARGE SCALE GENOMIC DNA]</scope>
    <source>
        <strain evidence="1">r\DH55</strain>
    </source>
</reference>
<reference evidence="2 3" key="3">
    <citation type="submission" date="2025-05" db="UniProtKB">
        <authorList>
            <consortium name="RefSeq"/>
        </authorList>
    </citation>
    <scope>IDENTIFICATION</scope>
    <source>
        <tissue evidence="2 3">Leaf</tissue>
    </source>
</reference>